<feature type="region of interest" description="Disordered" evidence="1">
    <location>
        <begin position="49"/>
        <end position="68"/>
    </location>
</feature>
<dbReference type="NCBIfam" id="TIGR00254">
    <property type="entry name" value="GGDEF"/>
    <property type="match status" value="1"/>
</dbReference>
<dbReference type="Pfam" id="PF00990">
    <property type="entry name" value="GGDEF"/>
    <property type="match status" value="1"/>
</dbReference>
<dbReference type="SMART" id="SM00267">
    <property type="entry name" value="GGDEF"/>
    <property type="match status" value="1"/>
</dbReference>
<name>A0ABN0UHJ5_9ACTN</name>
<dbReference type="PANTHER" id="PTHR46663:SF2">
    <property type="entry name" value="GGDEF DOMAIN-CONTAINING PROTEIN"/>
    <property type="match status" value="1"/>
</dbReference>
<keyword evidence="2" id="KW-0472">Membrane</keyword>
<evidence type="ECO:0000259" key="3">
    <source>
        <dbReference type="PROSITE" id="PS50887"/>
    </source>
</evidence>
<dbReference type="InterPro" id="IPR043128">
    <property type="entry name" value="Rev_trsase/Diguanyl_cyclase"/>
</dbReference>
<feature type="transmembrane region" description="Helical" evidence="2">
    <location>
        <begin position="113"/>
        <end position="131"/>
    </location>
</feature>
<evidence type="ECO:0000256" key="1">
    <source>
        <dbReference type="SAM" id="MobiDB-lite"/>
    </source>
</evidence>
<reference evidence="4 5" key="1">
    <citation type="journal article" date="2019" name="Int. J. Syst. Evol. Microbiol.">
        <title>The Global Catalogue of Microorganisms (GCM) 10K type strain sequencing project: providing services to taxonomists for standard genome sequencing and annotation.</title>
        <authorList>
            <consortium name="The Broad Institute Genomics Platform"/>
            <consortium name="The Broad Institute Genome Sequencing Center for Infectious Disease"/>
            <person name="Wu L."/>
            <person name="Ma J."/>
        </authorList>
    </citation>
    <scope>NUCLEOTIDE SEQUENCE [LARGE SCALE GENOMIC DNA]</scope>
    <source>
        <strain evidence="4 5">JCM 10425</strain>
    </source>
</reference>
<feature type="region of interest" description="Disordered" evidence="1">
    <location>
        <begin position="280"/>
        <end position="319"/>
    </location>
</feature>
<evidence type="ECO:0000256" key="2">
    <source>
        <dbReference type="SAM" id="Phobius"/>
    </source>
</evidence>
<sequence>MPGIDVAGYRAGGPVLAANFVSTALATGWGNGRTGAPVLRGGVSAPGTAPGAIGSAGPRRRRCSGERQGDPAVAARIEGSVLSRLKTIFLFYAVFSVAVGVVATVGAPYGSRGVRVGVAVGLAGLTVHWLVGWSRDRFPGRVEPLEWVVLAAPGLVVESPAENAGYFGALLFRSYYGTRRQFWCRLVLVQLVPLVRVVGPRPITPGEFVAVVSFGLLVPPMVRFLRGIGERNGRLIARERTQLAGAERLSVAADRPAVYDVAVATAAELTGAPAPDRVLLLTPPWGGRPAEGKAPPGSGPPAEGKAPPGSGPPAEGIPPDLLVRLTGPLVDHLDAADHARLRDAVGLPPAPGGLLLVPITAAGRHLGAFGVSGEPHPPADATSSLVAWGARVAEALRRVDLHAELTFRAYHDPLTTLANRALLESRLEQALGERRSAGQVALLLLDLDGFKQVNDVHGHPAGDELLRAIAARLRGCVRGTDTVARLGGDEFAILLSGVDDPELVATTADRVVAAIREPIDVEGRTVAVGVSVGVAVAEPGATAGVRELIRAGDQAMYRRKATRAGGWERYEAGLRR</sequence>
<keyword evidence="2" id="KW-0812">Transmembrane</keyword>
<dbReference type="Gene3D" id="3.30.70.270">
    <property type="match status" value="1"/>
</dbReference>
<organism evidence="4 5">
    <name type="scientific">Cryptosporangium japonicum</name>
    <dbReference type="NCBI Taxonomy" id="80872"/>
    <lineage>
        <taxon>Bacteria</taxon>
        <taxon>Bacillati</taxon>
        <taxon>Actinomycetota</taxon>
        <taxon>Actinomycetes</taxon>
        <taxon>Cryptosporangiales</taxon>
        <taxon>Cryptosporangiaceae</taxon>
        <taxon>Cryptosporangium</taxon>
    </lineage>
</organism>
<evidence type="ECO:0000313" key="4">
    <source>
        <dbReference type="EMBL" id="GAA0250859.1"/>
    </source>
</evidence>
<dbReference type="InterPro" id="IPR000160">
    <property type="entry name" value="GGDEF_dom"/>
</dbReference>
<gene>
    <name evidence="4" type="ORF">GCM10009539_39980</name>
</gene>
<keyword evidence="2" id="KW-1133">Transmembrane helix</keyword>
<dbReference type="InterPro" id="IPR052163">
    <property type="entry name" value="DGC-Regulatory_Protein"/>
</dbReference>
<protein>
    <recommendedName>
        <fullName evidence="3">GGDEF domain-containing protein</fullName>
    </recommendedName>
</protein>
<dbReference type="InterPro" id="IPR029787">
    <property type="entry name" value="Nucleotide_cyclase"/>
</dbReference>
<dbReference type="SUPFAM" id="SSF55073">
    <property type="entry name" value="Nucleotide cyclase"/>
    <property type="match status" value="1"/>
</dbReference>
<feature type="transmembrane region" description="Helical" evidence="2">
    <location>
        <begin position="89"/>
        <end position="107"/>
    </location>
</feature>
<dbReference type="Proteomes" id="UP001500967">
    <property type="component" value="Unassembled WGS sequence"/>
</dbReference>
<dbReference type="PANTHER" id="PTHR46663">
    <property type="entry name" value="DIGUANYLATE CYCLASE DGCT-RELATED"/>
    <property type="match status" value="1"/>
</dbReference>
<proteinExistence type="predicted"/>
<dbReference type="EMBL" id="BAAAGX010000016">
    <property type="protein sequence ID" value="GAA0250859.1"/>
    <property type="molecule type" value="Genomic_DNA"/>
</dbReference>
<evidence type="ECO:0000313" key="5">
    <source>
        <dbReference type="Proteomes" id="UP001500967"/>
    </source>
</evidence>
<feature type="domain" description="GGDEF" evidence="3">
    <location>
        <begin position="438"/>
        <end position="572"/>
    </location>
</feature>
<dbReference type="CDD" id="cd01949">
    <property type="entry name" value="GGDEF"/>
    <property type="match status" value="1"/>
</dbReference>
<keyword evidence="5" id="KW-1185">Reference proteome</keyword>
<accession>A0ABN0UHJ5</accession>
<comment type="caution">
    <text evidence="4">The sequence shown here is derived from an EMBL/GenBank/DDBJ whole genome shotgun (WGS) entry which is preliminary data.</text>
</comment>
<dbReference type="PROSITE" id="PS50887">
    <property type="entry name" value="GGDEF"/>
    <property type="match status" value="1"/>
</dbReference>